<feature type="domain" description="Protein kinase" evidence="10">
    <location>
        <begin position="208"/>
        <end position="471"/>
    </location>
</feature>
<keyword evidence="3" id="KW-0808">Transferase</keyword>
<dbReference type="AlphaFoldDB" id="A0A3B6N1T9"/>
<proteinExistence type="predicted"/>
<accession>A0A3B6N1T9</accession>
<dbReference type="OrthoDB" id="601334at2759"/>
<dbReference type="OMA" id="CAGHEWQ"/>
<dbReference type="Pfam" id="PF00069">
    <property type="entry name" value="Pkinase"/>
    <property type="match status" value="2"/>
</dbReference>
<keyword evidence="12" id="KW-1185">Reference proteome</keyword>
<dbReference type="EC" id="2.7.11.1" evidence="1"/>
<dbReference type="PANTHER" id="PTHR45707:SF43">
    <property type="entry name" value="PROTEIN KINASE DOMAIN-CONTAINING PROTEIN"/>
    <property type="match status" value="1"/>
</dbReference>
<keyword evidence="5" id="KW-0418">Kinase</keyword>
<dbReference type="InterPro" id="IPR000719">
    <property type="entry name" value="Prot_kinase_dom"/>
</dbReference>
<dbReference type="Gene3D" id="3.30.200.20">
    <property type="entry name" value="Phosphorylase Kinase, domain 1"/>
    <property type="match status" value="1"/>
</dbReference>
<reference evidence="11" key="1">
    <citation type="submission" date="2018-08" db="EMBL/GenBank/DDBJ databases">
        <authorList>
            <person name="Rossello M."/>
        </authorList>
    </citation>
    <scope>NUCLEOTIDE SEQUENCE [LARGE SCALE GENOMIC DNA]</scope>
    <source>
        <strain evidence="11">cv. Chinese Spring</strain>
    </source>
</reference>
<feature type="binding site" evidence="9">
    <location>
        <position position="236"/>
    </location>
    <ligand>
        <name>ATP</name>
        <dbReference type="ChEBI" id="CHEBI:30616"/>
    </ligand>
</feature>
<reference evidence="11" key="2">
    <citation type="submission" date="2018-10" db="UniProtKB">
        <authorList>
            <consortium name="EnsemblPlants"/>
        </authorList>
    </citation>
    <scope>IDENTIFICATION</scope>
</reference>
<keyword evidence="6 9" id="KW-0067">ATP-binding</keyword>
<organism evidence="11">
    <name type="scientific">Triticum aestivum</name>
    <name type="common">Wheat</name>
    <dbReference type="NCBI Taxonomy" id="4565"/>
    <lineage>
        <taxon>Eukaryota</taxon>
        <taxon>Viridiplantae</taxon>
        <taxon>Streptophyta</taxon>
        <taxon>Embryophyta</taxon>
        <taxon>Tracheophyta</taxon>
        <taxon>Spermatophyta</taxon>
        <taxon>Magnoliopsida</taxon>
        <taxon>Liliopsida</taxon>
        <taxon>Poales</taxon>
        <taxon>Poaceae</taxon>
        <taxon>BOP clade</taxon>
        <taxon>Pooideae</taxon>
        <taxon>Triticodae</taxon>
        <taxon>Triticeae</taxon>
        <taxon>Triticinae</taxon>
        <taxon>Triticum</taxon>
    </lineage>
</organism>
<evidence type="ECO:0000256" key="8">
    <source>
        <dbReference type="ARBA" id="ARBA00048679"/>
    </source>
</evidence>
<evidence type="ECO:0000256" key="1">
    <source>
        <dbReference type="ARBA" id="ARBA00012513"/>
    </source>
</evidence>
<name>A0A3B6N1T9_WHEAT</name>
<evidence type="ECO:0000256" key="4">
    <source>
        <dbReference type="ARBA" id="ARBA00022741"/>
    </source>
</evidence>
<dbReference type="SMART" id="SM00220">
    <property type="entry name" value="S_TKc"/>
    <property type="match status" value="1"/>
</dbReference>
<comment type="catalytic activity">
    <reaction evidence="7">
        <text>L-threonyl-[protein] + ATP = O-phospho-L-threonyl-[protein] + ADP + H(+)</text>
        <dbReference type="Rhea" id="RHEA:46608"/>
        <dbReference type="Rhea" id="RHEA-COMP:11060"/>
        <dbReference type="Rhea" id="RHEA-COMP:11605"/>
        <dbReference type="ChEBI" id="CHEBI:15378"/>
        <dbReference type="ChEBI" id="CHEBI:30013"/>
        <dbReference type="ChEBI" id="CHEBI:30616"/>
        <dbReference type="ChEBI" id="CHEBI:61977"/>
        <dbReference type="ChEBI" id="CHEBI:456216"/>
        <dbReference type="EC" id="2.7.11.1"/>
    </reaction>
</comment>
<dbReference type="FunFam" id="1.10.510.10:FF:001023">
    <property type="entry name" value="Os07g0541700 protein"/>
    <property type="match status" value="1"/>
</dbReference>
<feature type="domain" description="Protein kinase" evidence="10">
    <location>
        <begin position="1"/>
        <end position="152"/>
    </location>
</feature>
<dbReference type="InterPro" id="IPR017441">
    <property type="entry name" value="Protein_kinase_ATP_BS"/>
</dbReference>
<dbReference type="Gene3D" id="1.10.510.10">
    <property type="entry name" value="Transferase(Phosphotransferase) domain 1"/>
    <property type="match status" value="2"/>
</dbReference>
<evidence type="ECO:0000256" key="7">
    <source>
        <dbReference type="ARBA" id="ARBA00047899"/>
    </source>
</evidence>
<dbReference type="Gramene" id="TraesCS5D02G525000.1">
    <property type="protein sequence ID" value="TraesCS5D02G525000.1"/>
    <property type="gene ID" value="TraesCS5D02G525000"/>
</dbReference>
<evidence type="ECO:0000256" key="9">
    <source>
        <dbReference type="PROSITE-ProRule" id="PRU10141"/>
    </source>
</evidence>
<dbReference type="InterPro" id="IPR008271">
    <property type="entry name" value="Ser/Thr_kinase_AS"/>
</dbReference>
<dbReference type="Proteomes" id="UP000019116">
    <property type="component" value="Chromosome 5D"/>
</dbReference>
<dbReference type="SUPFAM" id="SSF56112">
    <property type="entry name" value="Protein kinase-like (PK-like)"/>
    <property type="match status" value="2"/>
</dbReference>
<comment type="catalytic activity">
    <reaction evidence="8">
        <text>L-seryl-[protein] + ATP = O-phospho-L-seryl-[protein] + ADP + H(+)</text>
        <dbReference type="Rhea" id="RHEA:17989"/>
        <dbReference type="Rhea" id="RHEA-COMP:9863"/>
        <dbReference type="Rhea" id="RHEA-COMP:11604"/>
        <dbReference type="ChEBI" id="CHEBI:15378"/>
        <dbReference type="ChEBI" id="CHEBI:29999"/>
        <dbReference type="ChEBI" id="CHEBI:30616"/>
        <dbReference type="ChEBI" id="CHEBI:83421"/>
        <dbReference type="ChEBI" id="CHEBI:456216"/>
        <dbReference type="EC" id="2.7.11.1"/>
    </reaction>
</comment>
<evidence type="ECO:0000313" key="12">
    <source>
        <dbReference type="Proteomes" id="UP000019116"/>
    </source>
</evidence>
<dbReference type="Gramene" id="TraesKAR5D01G0398350.1">
    <property type="protein sequence ID" value="cds.TraesKAR5D01G0398350.1"/>
    <property type="gene ID" value="TraesKAR5D01G0398350"/>
</dbReference>
<dbReference type="Gramene" id="TraesCS5D03G1145700.1">
    <property type="protein sequence ID" value="TraesCS5D03G1145700.1.CDS"/>
    <property type="gene ID" value="TraesCS5D03G1145700"/>
</dbReference>
<evidence type="ECO:0000313" key="11">
    <source>
        <dbReference type="EnsemblPlants" id="TraesCS5D02G525000.1"/>
    </source>
</evidence>
<dbReference type="GO" id="GO:0005524">
    <property type="term" value="F:ATP binding"/>
    <property type="evidence" value="ECO:0007669"/>
    <property type="project" value="UniProtKB-UniRule"/>
</dbReference>
<dbReference type="PROSITE" id="PS00107">
    <property type="entry name" value="PROTEIN_KINASE_ATP"/>
    <property type="match status" value="1"/>
</dbReference>
<dbReference type="GO" id="GO:0004674">
    <property type="term" value="F:protein serine/threonine kinase activity"/>
    <property type="evidence" value="ECO:0007669"/>
    <property type="project" value="UniProtKB-KW"/>
</dbReference>
<evidence type="ECO:0000256" key="3">
    <source>
        <dbReference type="ARBA" id="ARBA00022679"/>
    </source>
</evidence>
<evidence type="ECO:0000259" key="10">
    <source>
        <dbReference type="PROSITE" id="PS50011"/>
    </source>
</evidence>
<keyword evidence="4 9" id="KW-0547">Nucleotide-binding</keyword>
<protein>
    <recommendedName>
        <fullName evidence="1">non-specific serine/threonine protein kinase</fullName>
        <ecNumber evidence="1">2.7.11.1</ecNumber>
    </recommendedName>
</protein>
<dbReference type="PANTHER" id="PTHR45707">
    <property type="entry name" value="C2 CALCIUM/LIPID-BINDING PLANT PHOSPHORIBOSYLTRANSFERASE FAMILY PROTEIN"/>
    <property type="match status" value="1"/>
</dbReference>
<dbReference type="PROSITE" id="PS00108">
    <property type="entry name" value="PROTEIN_KINASE_ST"/>
    <property type="match status" value="1"/>
</dbReference>
<dbReference type="STRING" id="4565.A0A3B6N1T9"/>
<dbReference type="InterPro" id="IPR011009">
    <property type="entry name" value="Kinase-like_dom_sf"/>
</dbReference>
<evidence type="ECO:0000256" key="2">
    <source>
        <dbReference type="ARBA" id="ARBA00022527"/>
    </source>
</evidence>
<evidence type="ECO:0000256" key="5">
    <source>
        <dbReference type="ARBA" id="ARBA00022777"/>
    </source>
</evidence>
<dbReference type="SMR" id="A0A3B6N1T9"/>
<dbReference type="EnsemblPlants" id="TraesCS5D02G525000.1">
    <property type="protein sequence ID" value="TraesCS5D02G525000.1"/>
    <property type="gene ID" value="TraesCS5D02G525000"/>
</dbReference>
<keyword evidence="2" id="KW-0723">Serine/threonine-protein kinase</keyword>
<evidence type="ECO:0000256" key="6">
    <source>
        <dbReference type="ARBA" id="ARBA00022840"/>
    </source>
</evidence>
<dbReference type="PROSITE" id="PS50011">
    <property type="entry name" value="PROTEIN_KINASE_DOM"/>
    <property type="match status" value="2"/>
</dbReference>
<sequence length="501" mass="56972">MTGPKSRSSPFLTVDTHGTRILGRRRRISSRKSTRERMHTRGYIAPEVMDTGNVTVKSNMYSLGVLIIEIATGDRCPSDESSGRSYIENAVNTWMQGSNVELKYPSLEAGFIQQVECWINIGLNCVDIQPERRPTIGQIMHFLETKSANPEYYYYGEFIMSSESSITAWSSSEMRNQANELKALESMLSDASAEPTKLSYALLKSVTRNFSRMIGRGGFGAVYLGILPKGKVAVKKLCILQDLSNNAFVDEIVCLKKAHHSNVVRLLGYCAVAHGELMEVNGTHVIAEETQRLLCFEYVPNGDLQNYIKEKCAGHEWQIRYQMIKGICHGLHYLHKQRITHLDLKPENVLLDANMEPKITDFGLSRFLAEGESIIVTKQIFGTRGSIAPELINSGEISFKSDIYGLGVIITKLLTRDNNYDFENWHKTLEVGCSQEKRCVEIARKCVEYDQHKRPTMDEIMQELNEMENTIQEKKPSVVQKWRNNLSSSLKGHWRQRKDRN</sequence>